<reference evidence="2" key="2">
    <citation type="submission" date="2024-02" db="EMBL/GenBank/DDBJ databases">
        <title>Comparative genomics of Cryptococcus and Kwoniella reveals pathogenesis evolution and contrasting modes of karyotype evolution via chromosome fusion or intercentromeric recombination.</title>
        <authorList>
            <person name="Coelho M.A."/>
            <person name="David-Palma M."/>
            <person name="Shea T."/>
            <person name="Bowers K."/>
            <person name="McGinley-Smith S."/>
            <person name="Mohammad A.W."/>
            <person name="Gnirke A."/>
            <person name="Yurkov A.M."/>
            <person name="Nowrousian M."/>
            <person name="Sun S."/>
            <person name="Cuomo C.A."/>
            <person name="Heitman J."/>
        </authorList>
    </citation>
    <scope>NUCLEOTIDE SEQUENCE</scope>
    <source>
        <strain evidence="2">CBS 10737</strain>
    </source>
</reference>
<dbReference type="RefSeq" id="XP_019010355.2">
    <property type="nucleotide sequence ID" value="XM_019156553.2"/>
</dbReference>
<evidence type="ECO:0000256" key="1">
    <source>
        <dbReference type="SAM" id="MobiDB-lite"/>
    </source>
</evidence>
<keyword evidence="3" id="KW-1185">Reference proteome</keyword>
<name>A0AAJ8LA08_9TREE</name>
<evidence type="ECO:0000313" key="2">
    <source>
        <dbReference type="EMBL" id="WWC72041.1"/>
    </source>
</evidence>
<feature type="region of interest" description="Disordered" evidence="1">
    <location>
        <begin position="1"/>
        <end position="71"/>
    </location>
</feature>
<gene>
    <name evidence="2" type="ORF">I206_106001</name>
</gene>
<dbReference type="KEGG" id="kpin:30173193"/>
<dbReference type="EMBL" id="CP144526">
    <property type="protein sequence ID" value="WWC72041.1"/>
    <property type="molecule type" value="Genomic_DNA"/>
</dbReference>
<feature type="compositionally biased region" description="Polar residues" evidence="1">
    <location>
        <begin position="19"/>
        <end position="38"/>
    </location>
</feature>
<protein>
    <submittedName>
        <fullName evidence="2">Uncharacterized protein</fullName>
    </submittedName>
</protein>
<accession>A0AAJ8LA08</accession>
<feature type="compositionally biased region" description="Basic and acidic residues" evidence="1">
    <location>
        <begin position="48"/>
        <end position="59"/>
    </location>
</feature>
<dbReference type="Proteomes" id="UP000094020">
    <property type="component" value="Chromosome 8"/>
</dbReference>
<reference evidence="2" key="1">
    <citation type="submission" date="2013-07" db="EMBL/GenBank/DDBJ databases">
        <authorList>
            <consortium name="The Broad Institute Genome Sequencing Platform"/>
            <person name="Cuomo C."/>
            <person name="Litvintseva A."/>
            <person name="Chen Y."/>
            <person name="Heitman J."/>
            <person name="Sun S."/>
            <person name="Springer D."/>
            <person name="Dromer F."/>
            <person name="Young S.K."/>
            <person name="Zeng Q."/>
            <person name="Gargeya S."/>
            <person name="Fitzgerald M."/>
            <person name="Abouelleil A."/>
            <person name="Alvarado L."/>
            <person name="Berlin A.M."/>
            <person name="Chapman S.B."/>
            <person name="Dewar J."/>
            <person name="Goldberg J."/>
            <person name="Griggs A."/>
            <person name="Gujja S."/>
            <person name="Hansen M."/>
            <person name="Howarth C."/>
            <person name="Imamovic A."/>
            <person name="Larimer J."/>
            <person name="McCowan C."/>
            <person name="Murphy C."/>
            <person name="Pearson M."/>
            <person name="Priest M."/>
            <person name="Roberts A."/>
            <person name="Saif S."/>
            <person name="Shea T."/>
            <person name="Sykes S."/>
            <person name="Wortman J."/>
            <person name="Nusbaum C."/>
            <person name="Birren B."/>
        </authorList>
    </citation>
    <scope>NUCLEOTIDE SEQUENCE</scope>
    <source>
        <strain evidence="2">CBS 10737</strain>
    </source>
</reference>
<sequence>MSVTSTSGGPAYQIPDRMTYSSEASQTTGDANSSNTDQPLPPSVANQEEQRRRYLEEQSSRSCGPIPEWDRRPESCTCVAGAACVCLAGEVACCLVGPRLLSG</sequence>
<organism evidence="2 3">
    <name type="scientific">Kwoniella pini CBS 10737</name>
    <dbReference type="NCBI Taxonomy" id="1296096"/>
    <lineage>
        <taxon>Eukaryota</taxon>
        <taxon>Fungi</taxon>
        <taxon>Dikarya</taxon>
        <taxon>Basidiomycota</taxon>
        <taxon>Agaricomycotina</taxon>
        <taxon>Tremellomycetes</taxon>
        <taxon>Tremellales</taxon>
        <taxon>Cryptococcaceae</taxon>
        <taxon>Kwoniella</taxon>
    </lineage>
</organism>
<dbReference type="AlphaFoldDB" id="A0AAJ8LA08"/>
<dbReference type="GeneID" id="30173193"/>
<evidence type="ECO:0000313" key="3">
    <source>
        <dbReference type="Proteomes" id="UP000094020"/>
    </source>
</evidence>
<proteinExistence type="predicted"/>